<dbReference type="InterPro" id="IPR036388">
    <property type="entry name" value="WH-like_DNA-bd_sf"/>
</dbReference>
<comment type="caution">
    <text evidence="4">The sequence shown here is derived from an EMBL/GenBank/DDBJ whole genome shotgun (WGS) entry which is preliminary data.</text>
</comment>
<dbReference type="Pfam" id="PF17782">
    <property type="entry name" value="WHD_DprA"/>
    <property type="match status" value="1"/>
</dbReference>
<dbReference type="Gene3D" id="3.40.50.450">
    <property type="match status" value="1"/>
</dbReference>
<dbReference type="NCBIfam" id="TIGR00732">
    <property type="entry name" value="dprA"/>
    <property type="match status" value="1"/>
</dbReference>
<dbReference type="SUPFAM" id="SSF46785">
    <property type="entry name" value="Winged helix' DNA-binding domain"/>
    <property type="match status" value="1"/>
</dbReference>
<dbReference type="GO" id="GO:0009294">
    <property type="term" value="P:DNA-mediated transformation"/>
    <property type="evidence" value="ECO:0007669"/>
    <property type="project" value="InterPro"/>
</dbReference>
<dbReference type="Pfam" id="PF02481">
    <property type="entry name" value="DNA_processg_A"/>
    <property type="match status" value="1"/>
</dbReference>
<dbReference type="PANTHER" id="PTHR43022">
    <property type="entry name" value="PROTEIN SMF"/>
    <property type="match status" value="1"/>
</dbReference>
<evidence type="ECO:0000313" key="4">
    <source>
        <dbReference type="EMBL" id="HHI97322.1"/>
    </source>
</evidence>
<dbReference type="InterPro" id="IPR003488">
    <property type="entry name" value="DprA"/>
</dbReference>
<accession>A0A7V5U2N5</accession>
<gene>
    <name evidence="4" type="primary">dprA</name>
    <name evidence="4" type="ORF">ENJ96_05660</name>
</gene>
<reference evidence="4" key="1">
    <citation type="journal article" date="2020" name="mSystems">
        <title>Genome- and Community-Level Interaction Insights into Carbon Utilization and Element Cycling Functions of Hydrothermarchaeota in Hydrothermal Sediment.</title>
        <authorList>
            <person name="Zhou Z."/>
            <person name="Liu Y."/>
            <person name="Xu W."/>
            <person name="Pan J."/>
            <person name="Luo Z.H."/>
            <person name="Li M."/>
        </authorList>
    </citation>
    <scope>NUCLEOTIDE SEQUENCE [LARGE SCALE GENOMIC DNA]</scope>
    <source>
        <strain evidence="4">HyVt-533</strain>
    </source>
</reference>
<feature type="domain" description="DprA winged helix" evidence="3">
    <location>
        <begin position="296"/>
        <end position="350"/>
    </location>
</feature>
<dbReference type="Gene3D" id="1.10.10.10">
    <property type="entry name" value="Winged helix-like DNA-binding domain superfamily/Winged helix DNA-binding domain"/>
    <property type="match status" value="1"/>
</dbReference>
<dbReference type="SUPFAM" id="SSF102405">
    <property type="entry name" value="MCP/YpsA-like"/>
    <property type="match status" value="1"/>
</dbReference>
<dbReference type="PANTHER" id="PTHR43022:SF1">
    <property type="entry name" value="PROTEIN SMF"/>
    <property type="match status" value="1"/>
</dbReference>
<evidence type="ECO:0000259" key="3">
    <source>
        <dbReference type="Pfam" id="PF17782"/>
    </source>
</evidence>
<dbReference type="AlphaFoldDB" id="A0A7V5U2N5"/>
<feature type="domain" description="Smf/DprA SLOG" evidence="2">
    <location>
        <begin position="75"/>
        <end position="282"/>
    </location>
</feature>
<dbReference type="InterPro" id="IPR036390">
    <property type="entry name" value="WH_DNA-bd_sf"/>
</dbReference>
<dbReference type="Proteomes" id="UP000886101">
    <property type="component" value="Unassembled WGS sequence"/>
</dbReference>
<comment type="similarity">
    <text evidence="1">Belongs to the DprA/Smf family.</text>
</comment>
<sequence>MNERQALLALVLSPGFGPVTLKRLLKEVKTPLEIFSLPKEKLNACGFKGDRPRLEEALLRARREEQALRRLGASYVTLYDEEYPPLLREIPDPPPVLFYQGRLPGTEPALAVVGSRAATSYGLTVTREWVSVFARAGLAVISGLALGIDRAAHESALRNGGLTFAVLGCGLDVNYPAPNAALKREMLEKGGGLLTEFPLGTRPKAGNFPIRNRLISGLSQAVLVVEASPKSGSLITARLAGEQGREVFAVPGPVYSLRSHGCHLLLRDGAQLADKPEDVLSYFGALVGRVPDEVQELTLGPEEAKVLEHLKREPLSVDELVYLTGLGIEEVVATLTSLEIEGLVERLPGNSYRRTLGR</sequence>
<organism evidence="4">
    <name type="scientific">Thermodesulfatator atlanticus</name>
    <dbReference type="NCBI Taxonomy" id="501497"/>
    <lineage>
        <taxon>Bacteria</taxon>
        <taxon>Pseudomonadati</taxon>
        <taxon>Thermodesulfobacteriota</taxon>
        <taxon>Thermodesulfobacteria</taxon>
        <taxon>Thermodesulfobacteriales</taxon>
        <taxon>Thermodesulfatatoraceae</taxon>
        <taxon>Thermodesulfatator</taxon>
    </lineage>
</organism>
<name>A0A7V5U2N5_9BACT</name>
<evidence type="ECO:0000259" key="2">
    <source>
        <dbReference type="Pfam" id="PF02481"/>
    </source>
</evidence>
<evidence type="ECO:0000256" key="1">
    <source>
        <dbReference type="ARBA" id="ARBA00006525"/>
    </source>
</evidence>
<protein>
    <submittedName>
        <fullName evidence="4">DNA-protecting protein DprA</fullName>
    </submittedName>
</protein>
<dbReference type="InterPro" id="IPR057666">
    <property type="entry name" value="DrpA_SLOG"/>
</dbReference>
<dbReference type="EMBL" id="DROK01000160">
    <property type="protein sequence ID" value="HHI97322.1"/>
    <property type="molecule type" value="Genomic_DNA"/>
</dbReference>
<dbReference type="InterPro" id="IPR041614">
    <property type="entry name" value="DprA_WH"/>
</dbReference>
<proteinExistence type="inferred from homology"/>